<evidence type="ECO:0000256" key="11">
    <source>
        <dbReference type="ARBA" id="ARBA00053003"/>
    </source>
</evidence>
<gene>
    <name evidence="13" type="ORF">Scep_013334</name>
</gene>
<dbReference type="Proteomes" id="UP001419268">
    <property type="component" value="Unassembled WGS sequence"/>
</dbReference>
<dbReference type="InterPro" id="IPR010158">
    <property type="entry name" value="Amidase_Cbmase"/>
</dbReference>
<evidence type="ECO:0000256" key="8">
    <source>
        <dbReference type="ARBA" id="ARBA00022801"/>
    </source>
</evidence>
<evidence type="ECO:0000313" key="14">
    <source>
        <dbReference type="Proteomes" id="UP001419268"/>
    </source>
</evidence>
<dbReference type="EMBL" id="JBBNAG010000005">
    <property type="protein sequence ID" value="KAK9133806.1"/>
    <property type="molecule type" value="Genomic_DNA"/>
</dbReference>
<dbReference type="Pfam" id="PF01546">
    <property type="entry name" value="Peptidase_M20"/>
    <property type="match status" value="1"/>
</dbReference>
<evidence type="ECO:0000256" key="5">
    <source>
        <dbReference type="ARBA" id="ARBA00022631"/>
    </source>
</evidence>
<protein>
    <recommendedName>
        <fullName evidence="12">allantoate deiminase</fullName>
        <ecNumber evidence="12">3.5.3.9</ecNumber>
    </recommendedName>
</protein>
<dbReference type="FunFam" id="3.30.70.360:FF:000019">
    <property type="entry name" value="Allantoate deiminase"/>
    <property type="match status" value="1"/>
</dbReference>
<dbReference type="NCBIfam" id="TIGR01879">
    <property type="entry name" value="hydantase"/>
    <property type="match status" value="1"/>
</dbReference>
<evidence type="ECO:0000256" key="3">
    <source>
        <dbReference type="ARBA" id="ARBA00006247"/>
    </source>
</evidence>
<proteinExistence type="inferred from homology"/>
<dbReference type="PANTHER" id="PTHR32494">
    <property type="entry name" value="ALLANTOATE DEIMINASE-RELATED"/>
    <property type="match status" value="1"/>
</dbReference>
<comment type="subcellular location">
    <subcellularLocation>
        <location evidence="2">Endoplasmic reticulum</location>
    </subcellularLocation>
</comment>
<evidence type="ECO:0000256" key="6">
    <source>
        <dbReference type="ARBA" id="ARBA00022723"/>
    </source>
</evidence>
<keyword evidence="9" id="KW-0256">Endoplasmic reticulum</keyword>
<keyword evidence="10" id="KW-0464">Manganese</keyword>
<evidence type="ECO:0000256" key="7">
    <source>
        <dbReference type="ARBA" id="ARBA00022729"/>
    </source>
</evidence>
<dbReference type="Gene3D" id="3.40.630.10">
    <property type="entry name" value="Zn peptidases"/>
    <property type="match status" value="1"/>
</dbReference>
<evidence type="ECO:0000256" key="2">
    <source>
        <dbReference type="ARBA" id="ARBA00004240"/>
    </source>
</evidence>
<comment type="catalytic activity">
    <reaction evidence="11">
        <text>allantoate + H2O + 2 H(+) = (S)-2-ureidoglycine + NH4(+) + CO2</text>
        <dbReference type="Rhea" id="RHEA:27485"/>
        <dbReference type="ChEBI" id="CHEBI:15377"/>
        <dbReference type="ChEBI" id="CHEBI:15378"/>
        <dbReference type="ChEBI" id="CHEBI:16526"/>
        <dbReference type="ChEBI" id="CHEBI:17536"/>
        <dbReference type="ChEBI" id="CHEBI:28938"/>
        <dbReference type="ChEBI" id="CHEBI:59947"/>
        <dbReference type="EC" id="3.5.3.9"/>
    </reaction>
</comment>
<keyword evidence="5" id="KW-0659">Purine metabolism</keyword>
<reference evidence="13 14" key="1">
    <citation type="submission" date="2024-01" db="EMBL/GenBank/DDBJ databases">
        <title>Genome assemblies of Stephania.</title>
        <authorList>
            <person name="Yang L."/>
        </authorList>
    </citation>
    <scope>NUCLEOTIDE SEQUENCE [LARGE SCALE GENOMIC DNA]</scope>
    <source>
        <strain evidence="13">JXDWG</strain>
        <tissue evidence="13">Leaf</tissue>
    </source>
</reference>
<comment type="subunit">
    <text evidence="4">Homodimer.</text>
</comment>
<evidence type="ECO:0000256" key="10">
    <source>
        <dbReference type="ARBA" id="ARBA00023211"/>
    </source>
</evidence>
<evidence type="ECO:0000256" key="9">
    <source>
        <dbReference type="ARBA" id="ARBA00022824"/>
    </source>
</evidence>
<name>A0AAP0JGX4_9MAGN</name>
<evidence type="ECO:0000256" key="12">
    <source>
        <dbReference type="ARBA" id="ARBA00066382"/>
    </source>
</evidence>
<keyword evidence="14" id="KW-1185">Reference proteome</keyword>
<evidence type="ECO:0000313" key="13">
    <source>
        <dbReference type="EMBL" id="KAK9133806.1"/>
    </source>
</evidence>
<organism evidence="13 14">
    <name type="scientific">Stephania cephalantha</name>
    <dbReference type="NCBI Taxonomy" id="152367"/>
    <lineage>
        <taxon>Eukaryota</taxon>
        <taxon>Viridiplantae</taxon>
        <taxon>Streptophyta</taxon>
        <taxon>Embryophyta</taxon>
        <taxon>Tracheophyta</taxon>
        <taxon>Spermatophyta</taxon>
        <taxon>Magnoliopsida</taxon>
        <taxon>Ranunculales</taxon>
        <taxon>Menispermaceae</taxon>
        <taxon>Menispermoideae</taxon>
        <taxon>Cissampelideae</taxon>
        <taxon>Stephania</taxon>
    </lineage>
</organism>
<accession>A0AAP0JGX4</accession>
<dbReference type="GO" id="GO:0047652">
    <property type="term" value="F:allantoate deiminase activity"/>
    <property type="evidence" value="ECO:0007669"/>
    <property type="project" value="UniProtKB-EC"/>
</dbReference>
<dbReference type="GO" id="GO:0005783">
    <property type="term" value="C:endoplasmic reticulum"/>
    <property type="evidence" value="ECO:0007669"/>
    <property type="project" value="UniProtKB-SubCell"/>
</dbReference>
<dbReference type="Gene3D" id="3.30.70.360">
    <property type="match status" value="1"/>
</dbReference>
<dbReference type="GO" id="GO:0006144">
    <property type="term" value="P:purine nucleobase metabolic process"/>
    <property type="evidence" value="ECO:0007669"/>
    <property type="project" value="UniProtKB-KW"/>
</dbReference>
<dbReference type="SUPFAM" id="SSF53187">
    <property type="entry name" value="Zn-dependent exopeptidases"/>
    <property type="match status" value="1"/>
</dbReference>
<dbReference type="GO" id="GO:0046872">
    <property type="term" value="F:metal ion binding"/>
    <property type="evidence" value="ECO:0007669"/>
    <property type="project" value="UniProtKB-KW"/>
</dbReference>
<sequence length="617" mass="67031">MTTPMDVDQHATSHFYMRPVWRAAGGHVAGHSWLMTRISTKGNLSGPTKTFTHSPDQIPLLVTPFLRHPPYPPRRSIQSVADVAPMDNTAILRAGARDRGSSILAVLALPPLRELRRRARARAAAAMASRSDYSDLVILSAALLLLFARVTSSTIAEAGDSSAEGRRNDLIQDILREEAVARLEELGKVTDADNYLERTFLSPASKRARDLLCSWMEDAGLRTWVDQMGNVHGRVEGMNSSAEALLIGSHLDTVVDAGIFDGSLGVVCAISALKALNVSGRSKNLERPIEVIAFSDEEGVRFQTTFLGSAGIAGSLQSSVLQISDRSGVTLQDVLKLNSFEGTEESILQLKYDQRSVWGYIEVHIEQGPVLESLGLPLGVVKGIAGQTRLKVIVRGSQGHAGTVPMSMRKDPMAAAAELILLLENLCKNPDNFLSYDTNCQGFRGESLGGSLVCTVGEMSVWPGASNVIPGQAMSISYVTFTVDIRTINNMAREAIIFELSKQMYRSCEQRSVSCIIERKHDAEAVTCDPGLRSQLRTAAYSALKRVVGEIPDEVPFLMSGAGHDAMAMSHLSKVGMLFVRCRGGVSHSPMEYVLDDDVWFAGLAILEFLETNMAKL</sequence>
<dbReference type="InterPro" id="IPR036264">
    <property type="entry name" value="Bact_exopeptidase_dim_dom"/>
</dbReference>
<evidence type="ECO:0000256" key="1">
    <source>
        <dbReference type="ARBA" id="ARBA00001936"/>
    </source>
</evidence>
<keyword evidence="8" id="KW-0378">Hydrolase</keyword>
<dbReference type="CDD" id="cd03884">
    <property type="entry name" value="M20_bAS"/>
    <property type="match status" value="1"/>
</dbReference>
<dbReference type="EC" id="3.5.3.9" evidence="12"/>
<keyword evidence="7" id="KW-0732">Signal</keyword>
<dbReference type="PANTHER" id="PTHR32494:SF19">
    <property type="entry name" value="ALLANTOATE DEIMINASE-RELATED"/>
    <property type="match status" value="1"/>
</dbReference>
<dbReference type="InterPro" id="IPR002933">
    <property type="entry name" value="Peptidase_M20"/>
</dbReference>
<evidence type="ECO:0000256" key="4">
    <source>
        <dbReference type="ARBA" id="ARBA00011738"/>
    </source>
</evidence>
<comment type="cofactor">
    <cofactor evidence="1">
        <name>Mn(2+)</name>
        <dbReference type="ChEBI" id="CHEBI:29035"/>
    </cofactor>
</comment>
<dbReference type="SUPFAM" id="SSF55031">
    <property type="entry name" value="Bacterial exopeptidase dimerisation domain"/>
    <property type="match status" value="1"/>
</dbReference>
<comment type="caution">
    <text evidence="13">The sequence shown here is derived from an EMBL/GenBank/DDBJ whole genome shotgun (WGS) entry which is preliminary data.</text>
</comment>
<comment type="similarity">
    <text evidence="3">Belongs to the peptidase M20A family.</text>
</comment>
<dbReference type="AlphaFoldDB" id="A0AAP0JGX4"/>
<keyword evidence="6" id="KW-0479">Metal-binding</keyword>